<dbReference type="GO" id="GO:0009252">
    <property type="term" value="P:peptidoglycan biosynthetic process"/>
    <property type="evidence" value="ECO:0007669"/>
    <property type="project" value="UniProtKB-UniPathway"/>
</dbReference>
<feature type="signal peptide" evidence="8">
    <location>
        <begin position="1"/>
        <end position="18"/>
    </location>
</feature>
<evidence type="ECO:0000256" key="5">
    <source>
        <dbReference type="ARBA" id="ARBA00022984"/>
    </source>
</evidence>
<protein>
    <submittedName>
        <fullName evidence="10">L,D-transpeptidase family protein</fullName>
    </submittedName>
</protein>
<name>A0A5C6S0Z7_9RHOB</name>
<dbReference type="PROSITE" id="PS52029">
    <property type="entry name" value="LD_TPASE"/>
    <property type="match status" value="1"/>
</dbReference>
<comment type="caution">
    <text evidence="10">The sequence shown here is derived from an EMBL/GenBank/DDBJ whole genome shotgun (WGS) entry which is preliminary data.</text>
</comment>
<keyword evidence="8" id="KW-0732">Signal</keyword>
<evidence type="ECO:0000256" key="3">
    <source>
        <dbReference type="ARBA" id="ARBA00022679"/>
    </source>
</evidence>
<reference evidence="10 11" key="1">
    <citation type="submission" date="2019-08" db="EMBL/GenBank/DDBJ databases">
        <authorList>
            <person name="Ye J."/>
        </authorList>
    </citation>
    <scope>NUCLEOTIDE SEQUENCE [LARGE SCALE GENOMIC DNA]</scope>
    <source>
        <strain evidence="10 11">TK008</strain>
    </source>
</reference>
<evidence type="ECO:0000313" key="11">
    <source>
        <dbReference type="Proteomes" id="UP000321562"/>
    </source>
</evidence>
<dbReference type="Proteomes" id="UP000321562">
    <property type="component" value="Unassembled WGS sequence"/>
</dbReference>
<dbReference type="PROSITE" id="PS51257">
    <property type="entry name" value="PROKAR_LIPOPROTEIN"/>
    <property type="match status" value="1"/>
</dbReference>
<dbReference type="OrthoDB" id="9809748at2"/>
<organism evidence="10 11">
    <name type="scientific">Paracoccus aurantiacus</name>
    <dbReference type="NCBI Taxonomy" id="2599412"/>
    <lineage>
        <taxon>Bacteria</taxon>
        <taxon>Pseudomonadati</taxon>
        <taxon>Pseudomonadota</taxon>
        <taxon>Alphaproteobacteria</taxon>
        <taxon>Rhodobacterales</taxon>
        <taxon>Paracoccaceae</taxon>
        <taxon>Paracoccus</taxon>
    </lineage>
</organism>
<feature type="domain" description="L,D-TPase catalytic" evidence="9">
    <location>
        <begin position="44"/>
        <end position="179"/>
    </location>
</feature>
<dbReference type="Gene3D" id="2.40.440.10">
    <property type="entry name" value="L,D-transpeptidase catalytic domain-like"/>
    <property type="match status" value="1"/>
</dbReference>
<evidence type="ECO:0000256" key="1">
    <source>
        <dbReference type="ARBA" id="ARBA00004752"/>
    </source>
</evidence>
<dbReference type="UniPathway" id="UPA00219"/>
<gene>
    <name evidence="10" type="ORF">FQV27_12885</name>
</gene>
<keyword evidence="5 7" id="KW-0573">Peptidoglycan synthesis</keyword>
<comment type="similarity">
    <text evidence="2">Belongs to the YkuD family.</text>
</comment>
<evidence type="ECO:0000256" key="6">
    <source>
        <dbReference type="ARBA" id="ARBA00023316"/>
    </source>
</evidence>
<evidence type="ECO:0000256" key="2">
    <source>
        <dbReference type="ARBA" id="ARBA00005992"/>
    </source>
</evidence>
<comment type="pathway">
    <text evidence="1 7">Cell wall biogenesis; peptidoglycan biosynthesis.</text>
</comment>
<feature type="active site" description="Nucleophile" evidence="7">
    <location>
        <position position="155"/>
    </location>
</feature>
<dbReference type="RefSeq" id="WP_147099159.1">
    <property type="nucleotide sequence ID" value="NZ_JBHUFH010000003.1"/>
</dbReference>
<evidence type="ECO:0000313" key="10">
    <source>
        <dbReference type="EMBL" id="TXB68077.1"/>
    </source>
</evidence>
<dbReference type="InterPro" id="IPR005490">
    <property type="entry name" value="LD_TPept_cat_dom"/>
</dbReference>
<dbReference type="InterPro" id="IPR038063">
    <property type="entry name" value="Transpep_catalytic_dom"/>
</dbReference>
<dbReference type="PANTHER" id="PTHR36699:SF1">
    <property type="entry name" value="L,D-TRANSPEPTIDASE YAFK-RELATED"/>
    <property type="match status" value="1"/>
</dbReference>
<feature type="active site" description="Proton donor/acceptor" evidence="7">
    <location>
        <position position="134"/>
    </location>
</feature>
<feature type="chain" id="PRO_5022803654" evidence="8">
    <location>
        <begin position="19"/>
        <end position="180"/>
    </location>
</feature>
<evidence type="ECO:0000256" key="7">
    <source>
        <dbReference type="PROSITE-ProRule" id="PRU01373"/>
    </source>
</evidence>
<dbReference type="GO" id="GO:0004180">
    <property type="term" value="F:carboxypeptidase activity"/>
    <property type="evidence" value="ECO:0007669"/>
    <property type="project" value="UniProtKB-ARBA"/>
</dbReference>
<dbReference type="GO" id="GO:0071555">
    <property type="term" value="P:cell wall organization"/>
    <property type="evidence" value="ECO:0007669"/>
    <property type="project" value="UniProtKB-UniRule"/>
</dbReference>
<dbReference type="PANTHER" id="PTHR36699">
    <property type="entry name" value="LD-TRANSPEPTIDASE"/>
    <property type="match status" value="1"/>
</dbReference>
<evidence type="ECO:0000256" key="4">
    <source>
        <dbReference type="ARBA" id="ARBA00022960"/>
    </source>
</evidence>
<dbReference type="CDD" id="cd16913">
    <property type="entry name" value="YkuD_like"/>
    <property type="match status" value="1"/>
</dbReference>
<dbReference type="GO" id="GO:0008360">
    <property type="term" value="P:regulation of cell shape"/>
    <property type="evidence" value="ECO:0007669"/>
    <property type="project" value="UniProtKB-UniRule"/>
</dbReference>
<evidence type="ECO:0000259" key="9">
    <source>
        <dbReference type="PROSITE" id="PS52029"/>
    </source>
</evidence>
<dbReference type="AlphaFoldDB" id="A0A5C6S0Z7"/>
<keyword evidence="3" id="KW-0808">Transferase</keyword>
<keyword evidence="11" id="KW-1185">Reference proteome</keyword>
<keyword evidence="6 7" id="KW-0961">Cell wall biogenesis/degradation</keyword>
<dbReference type="SUPFAM" id="SSF141523">
    <property type="entry name" value="L,D-transpeptidase catalytic domain-like"/>
    <property type="match status" value="1"/>
</dbReference>
<evidence type="ECO:0000256" key="8">
    <source>
        <dbReference type="SAM" id="SignalP"/>
    </source>
</evidence>
<accession>A0A5C6S0Z7</accession>
<sequence>MIRTFRAFLALTIVAFLAACGGGDSAPGATAPPRFLSYSGPPVTQVVINKSDRMMYLLSGTTILRSYKVGLGNQPIGAKQFEGDGKTPEGIYFIDRFNPRSTYHLSVGVSYPNVQDTARALSVGLRPGGDIFIHGRGREGAIAKSKKKDDWTAGCIAVEDSEIEEIYAMLQGGVPVVINP</sequence>
<dbReference type="GO" id="GO:0016740">
    <property type="term" value="F:transferase activity"/>
    <property type="evidence" value="ECO:0007669"/>
    <property type="project" value="UniProtKB-KW"/>
</dbReference>
<keyword evidence="4 7" id="KW-0133">Cell shape</keyword>
<dbReference type="Pfam" id="PF03734">
    <property type="entry name" value="YkuD"/>
    <property type="match status" value="1"/>
</dbReference>
<dbReference type="EMBL" id="VOPL01000005">
    <property type="protein sequence ID" value="TXB68077.1"/>
    <property type="molecule type" value="Genomic_DNA"/>
</dbReference>
<proteinExistence type="inferred from homology"/>